<sequence length="319" mass="36452">MATLQHSPIHEKWIHVVKEQQRTIVAKLEEIDGQKFHVDEWTRPGGGYGISCVLEDGNVFERGGVMVSVVHGTMTGAAAVAQMRASHASIPEGVEALPYSAVGLSLIMHPKNPLAPTVHMNCRFLETFDPETGRVNLCWFGGGADLTPCYVYEEDARHFHACLRDVCDRYNETYYPRFKKWCDQYFWNAHRNEARGIGGIFFDDLEASSEQELDSLFGFARDVLQVFPEAYLPIVEKRRHESFTEAQKQWQQLRRGRYVEFNLLHDRGTKFGLAGSSPRVESILVSMPLTASWKYYHEPEAGSREQQLVDVLRTPKEWV</sequence>
<dbReference type="OrthoDB" id="15318at2759"/>
<dbReference type="RefSeq" id="XP_007830474.1">
    <property type="nucleotide sequence ID" value="XM_007832283.1"/>
</dbReference>
<dbReference type="Proteomes" id="UP000030651">
    <property type="component" value="Unassembled WGS sequence"/>
</dbReference>
<protein>
    <recommendedName>
        <fullName evidence="4">coproporphyrinogen oxidase</fullName>
        <ecNumber evidence="4">1.3.3.3</ecNumber>
    </recommendedName>
</protein>
<dbReference type="eggNOG" id="KOG1518">
    <property type="taxonomic scope" value="Eukaryota"/>
</dbReference>
<evidence type="ECO:0000313" key="7">
    <source>
        <dbReference type="EMBL" id="ETS85677.1"/>
    </source>
</evidence>
<dbReference type="NCBIfam" id="NF003727">
    <property type="entry name" value="PRK05330.1"/>
    <property type="match status" value="1"/>
</dbReference>
<gene>
    <name evidence="7" type="ORF">PFICI_03702</name>
</gene>
<dbReference type="OMA" id="NCRFLET"/>
<dbReference type="PRINTS" id="PR00073">
    <property type="entry name" value="COPRGNOXDASE"/>
</dbReference>
<dbReference type="Gene3D" id="3.40.1500.10">
    <property type="entry name" value="Coproporphyrinogen III oxidase, aerobic"/>
    <property type="match status" value="1"/>
</dbReference>
<dbReference type="GO" id="GO:0004109">
    <property type="term" value="F:coproporphyrinogen oxidase activity"/>
    <property type="evidence" value="ECO:0007669"/>
    <property type="project" value="UniProtKB-EC"/>
</dbReference>
<evidence type="ECO:0000256" key="2">
    <source>
        <dbReference type="ARBA" id="ARBA00010644"/>
    </source>
</evidence>
<accession>W3XJM6</accession>
<dbReference type="Pfam" id="PF01218">
    <property type="entry name" value="Coprogen_oxidas"/>
    <property type="match status" value="1"/>
</dbReference>
<dbReference type="PANTHER" id="PTHR10755:SF0">
    <property type="entry name" value="OXYGEN-DEPENDENT COPROPORPHYRINOGEN-III OXIDASE, MITOCHONDRIAL"/>
    <property type="match status" value="1"/>
</dbReference>
<dbReference type="InterPro" id="IPR001260">
    <property type="entry name" value="Coprogen_oxidase_aer"/>
</dbReference>
<dbReference type="PIRSF" id="PIRSF000166">
    <property type="entry name" value="Coproporphyri_ox"/>
    <property type="match status" value="1"/>
</dbReference>
<dbReference type="InterPro" id="IPR036406">
    <property type="entry name" value="Coprogen_oxidase_aer_sf"/>
</dbReference>
<evidence type="ECO:0000256" key="5">
    <source>
        <dbReference type="ARBA" id="ARBA00023002"/>
    </source>
</evidence>
<evidence type="ECO:0000256" key="6">
    <source>
        <dbReference type="ARBA" id="ARBA00023244"/>
    </source>
</evidence>
<dbReference type="SUPFAM" id="SSF102886">
    <property type="entry name" value="Coproporphyrinogen III oxidase"/>
    <property type="match status" value="1"/>
</dbReference>
<organism evidence="7 8">
    <name type="scientific">Pestalotiopsis fici (strain W106-1 / CGMCC3.15140)</name>
    <dbReference type="NCBI Taxonomy" id="1229662"/>
    <lineage>
        <taxon>Eukaryota</taxon>
        <taxon>Fungi</taxon>
        <taxon>Dikarya</taxon>
        <taxon>Ascomycota</taxon>
        <taxon>Pezizomycotina</taxon>
        <taxon>Sordariomycetes</taxon>
        <taxon>Xylariomycetidae</taxon>
        <taxon>Amphisphaeriales</taxon>
        <taxon>Sporocadaceae</taxon>
        <taxon>Pestalotiopsis</taxon>
    </lineage>
</organism>
<dbReference type="HOGENOM" id="CLU_026169_0_0_1"/>
<dbReference type="STRING" id="1229662.W3XJM6"/>
<proteinExistence type="inferred from homology"/>
<evidence type="ECO:0000256" key="3">
    <source>
        <dbReference type="ARBA" id="ARBA00011738"/>
    </source>
</evidence>
<name>W3XJM6_PESFW</name>
<evidence type="ECO:0000256" key="1">
    <source>
        <dbReference type="ARBA" id="ARBA00005168"/>
    </source>
</evidence>
<dbReference type="GeneID" id="19268715"/>
<comment type="similarity">
    <text evidence="2">Belongs to the aerobic coproporphyrinogen-III oxidase family.</text>
</comment>
<dbReference type="AlphaFoldDB" id="W3XJM6"/>
<dbReference type="GO" id="GO:0005737">
    <property type="term" value="C:cytoplasm"/>
    <property type="evidence" value="ECO:0007669"/>
    <property type="project" value="TreeGrafter"/>
</dbReference>
<dbReference type="KEGG" id="pfy:PFICI_03702"/>
<dbReference type="InParanoid" id="W3XJM6"/>
<evidence type="ECO:0000313" key="8">
    <source>
        <dbReference type="Proteomes" id="UP000030651"/>
    </source>
</evidence>
<keyword evidence="6" id="KW-0627">Porphyrin biosynthesis</keyword>
<evidence type="ECO:0000256" key="4">
    <source>
        <dbReference type="ARBA" id="ARBA00012869"/>
    </source>
</evidence>
<reference evidence="8" key="1">
    <citation type="journal article" date="2015" name="BMC Genomics">
        <title>Genomic and transcriptomic analysis of the endophytic fungus Pestalotiopsis fici reveals its lifestyle and high potential for synthesis of natural products.</title>
        <authorList>
            <person name="Wang X."/>
            <person name="Zhang X."/>
            <person name="Liu L."/>
            <person name="Xiang M."/>
            <person name="Wang W."/>
            <person name="Sun X."/>
            <person name="Che Y."/>
            <person name="Guo L."/>
            <person name="Liu G."/>
            <person name="Guo L."/>
            <person name="Wang C."/>
            <person name="Yin W.B."/>
            <person name="Stadler M."/>
            <person name="Zhang X."/>
            <person name="Liu X."/>
        </authorList>
    </citation>
    <scope>NUCLEOTIDE SEQUENCE [LARGE SCALE GENOMIC DNA]</scope>
    <source>
        <strain evidence="8">W106-1 / CGMCC3.15140</strain>
    </source>
</reference>
<dbReference type="PANTHER" id="PTHR10755">
    <property type="entry name" value="COPROPORPHYRINOGEN III OXIDASE, MITOCHONDRIAL"/>
    <property type="match status" value="1"/>
</dbReference>
<dbReference type="EC" id="1.3.3.3" evidence="4"/>
<comment type="pathway">
    <text evidence="1">Porphyrin-containing compound metabolism; protoporphyrin-IX biosynthesis; protoporphyrinogen-IX from coproporphyrinogen-III (O2 route): step 1/1.</text>
</comment>
<dbReference type="GO" id="GO:0006782">
    <property type="term" value="P:protoporphyrinogen IX biosynthetic process"/>
    <property type="evidence" value="ECO:0007669"/>
    <property type="project" value="UniProtKB-UniPathway"/>
</dbReference>
<keyword evidence="5" id="KW-0560">Oxidoreductase</keyword>
<dbReference type="EMBL" id="KI912110">
    <property type="protein sequence ID" value="ETS85677.1"/>
    <property type="molecule type" value="Genomic_DNA"/>
</dbReference>
<dbReference type="UniPathway" id="UPA00251">
    <property type="reaction ID" value="UER00322"/>
</dbReference>
<comment type="subunit">
    <text evidence="3">Homodimer.</text>
</comment>
<keyword evidence="8" id="KW-1185">Reference proteome</keyword>